<organism evidence="2 3">
    <name type="scientific">Dryococelus australis</name>
    <dbReference type="NCBI Taxonomy" id="614101"/>
    <lineage>
        <taxon>Eukaryota</taxon>
        <taxon>Metazoa</taxon>
        <taxon>Ecdysozoa</taxon>
        <taxon>Arthropoda</taxon>
        <taxon>Hexapoda</taxon>
        <taxon>Insecta</taxon>
        <taxon>Pterygota</taxon>
        <taxon>Neoptera</taxon>
        <taxon>Polyneoptera</taxon>
        <taxon>Phasmatodea</taxon>
        <taxon>Verophasmatodea</taxon>
        <taxon>Anareolatae</taxon>
        <taxon>Phasmatidae</taxon>
        <taxon>Eurycanthinae</taxon>
        <taxon>Dryococelus</taxon>
    </lineage>
</organism>
<keyword evidence="3" id="KW-1185">Reference proteome</keyword>
<reference evidence="2 3" key="1">
    <citation type="submission" date="2023-02" db="EMBL/GenBank/DDBJ databases">
        <title>LHISI_Scaffold_Assembly.</title>
        <authorList>
            <person name="Stuart O.P."/>
            <person name="Cleave R."/>
            <person name="Magrath M.J.L."/>
            <person name="Mikheyev A.S."/>
        </authorList>
    </citation>
    <scope>NUCLEOTIDE SEQUENCE [LARGE SCALE GENOMIC DNA]</scope>
    <source>
        <strain evidence="2">Daus_M_001</strain>
        <tissue evidence="2">Leg muscle</tissue>
    </source>
</reference>
<evidence type="ECO:0000256" key="1">
    <source>
        <dbReference type="SAM" id="MobiDB-lite"/>
    </source>
</evidence>
<evidence type="ECO:0000313" key="2">
    <source>
        <dbReference type="EMBL" id="KAJ8870798.1"/>
    </source>
</evidence>
<dbReference type="Proteomes" id="UP001159363">
    <property type="component" value="Chromosome 11"/>
</dbReference>
<sequence>MKQSILHEASVDERLACTPLITANRIESPTGSKPDFRMLVDPIIRNTRLITSEVDAPNPTSVMQLITRQLNVTNFSEFEFLIPEKTLRPAASSSTIPTYVNPGATPPGIEPSTLVGGDYSNHHTTAASRRQEARWRRRKPGQRPAVNDARKEKRGVGVLQWTSRRPCDHRHPPEQGWWGYTGGVRGIRDPGPNDFSLPGAKLTYILTGFVILDALRSDCSPPTKVKRVFPDFSQVGIVPDYAAVRRVFSRISRFLPLLHSGATPFSPHFTFFGFRDLIKGTNKSEATGNVLRPFLWQFHDSRHLWKLISAVTELKLDGRQLSSNLQERIHYSMKNRYNVTAEKTARLACRSDDELSVRVSVARIAPSLLDLGRAIEVLRPDEGRARCVWRGAGMQGRVKREISKKTRRPAASSVTIPTCENPGATPPGFEPGWEKIRIVK</sequence>
<protein>
    <submittedName>
        <fullName evidence="2">Uncharacterized protein</fullName>
    </submittedName>
</protein>
<feature type="region of interest" description="Disordered" evidence="1">
    <location>
        <begin position="119"/>
        <end position="154"/>
    </location>
</feature>
<proteinExistence type="predicted"/>
<gene>
    <name evidence="2" type="ORF">PR048_027097</name>
</gene>
<evidence type="ECO:0000313" key="3">
    <source>
        <dbReference type="Proteomes" id="UP001159363"/>
    </source>
</evidence>
<dbReference type="EMBL" id="JARBHB010000012">
    <property type="protein sequence ID" value="KAJ8870798.1"/>
    <property type="molecule type" value="Genomic_DNA"/>
</dbReference>
<accession>A0ABQ9GER7</accession>
<comment type="caution">
    <text evidence="2">The sequence shown here is derived from an EMBL/GenBank/DDBJ whole genome shotgun (WGS) entry which is preliminary data.</text>
</comment>
<name>A0ABQ9GER7_9NEOP</name>